<evidence type="ECO:0000313" key="10">
    <source>
        <dbReference type="Proteomes" id="UP000273500"/>
    </source>
</evidence>
<dbReference type="AlphaFoldDB" id="A0A3R9P9A9"/>
<accession>A0A3R9P9A9</accession>
<protein>
    <recommendedName>
        <fullName evidence="3 5">Aspartate ammonia-lyase</fullName>
        <shortName evidence="6">Aspartase</shortName>
        <ecNumber evidence="2 5">4.3.1.1</ecNumber>
    </recommendedName>
</protein>
<dbReference type="InterPro" id="IPR051546">
    <property type="entry name" value="Aspartate_Ammonia-Lyase"/>
</dbReference>
<name>A0A3R9P9A9_9BACT</name>
<gene>
    <name evidence="9" type="primary">aspA</name>
    <name evidence="9" type="ORF">EI291_16825</name>
</gene>
<dbReference type="Gene3D" id="1.10.275.10">
    <property type="entry name" value="Fumarase/aspartase (N-terminal domain)"/>
    <property type="match status" value="1"/>
</dbReference>
<evidence type="ECO:0000256" key="6">
    <source>
        <dbReference type="RuleBase" id="RU362017"/>
    </source>
</evidence>
<dbReference type="FunFam" id="1.10.275.10:FF:000001">
    <property type="entry name" value="Fumarate hydratase, mitochondrial"/>
    <property type="match status" value="1"/>
</dbReference>
<dbReference type="InterPro" id="IPR020557">
    <property type="entry name" value="Fumarate_lyase_CS"/>
</dbReference>
<dbReference type="EMBL" id="RWIT01000011">
    <property type="protein sequence ID" value="RSK46986.1"/>
    <property type="molecule type" value="Genomic_DNA"/>
</dbReference>
<dbReference type="InterPro" id="IPR018951">
    <property type="entry name" value="Fumarase_C_C"/>
</dbReference>
<evidence type="ECO:0000256" key="4">
    <source>
        <dbReference type="ARBA" id="ARBA00023239"/>
    </source>
</evidence>
<comment type="similarity">
    <text evidence="1 6">Belongs to the class-II fumarase/aspartase family. Aspartase subfamily.</text>
</comment>
<feature type="domain" description="Fumarase C C-terminal" evidence="8">
    <location>
        <begin position="409"/>
        <end position="462"/>
    </location>
</feature>
<evidence type="ECO:0000259" key="8">
    <source>
        <dbReference type="Pfam" id="PF10415"/>
    </source>
</evidence>
<dbReference type="RefSeq" id="WP_125422620.1">
    <property type="nucleotide sequence ID" value="NZ_RWIT01000011.1"/>
</dbReference>
<organism evidence="9 10">
    <name type="scientific">Hymenobacter rigui</name>
    <dbReference type="NCBI Taxonomy" id="334424"/>
    <lineage>
        <taxon>Bacteria</taxon>
        <taxon>Pseudomonadati</taxon>
        <taxon>Bacteroidota</taxon>
        <taxon>Cytophagia</taxon>
        <taxon>Cytophagales</taxon>
        <taxon>Hymenobacteraceae</taxon>
        <taxon>Hymenobacter</taxon>
    </lineage>
</organism>
<dbReference type="CDD" id="cd01357">
    <property type="entry name" value="Aspartase"/>
    <property type="match status" value="1"/>
</dbReference>
<proteinExistence type="inferred from homology"/>
<dbReference type="FunFam" id="1.20.200.10:FF:000001">
    <property type="entry name" value="Fumarate hydratase, mitochondrial"/>
    <property type="match status" value="1"/>
</dbReference>
<evidence type="ECO:0000256" key="5">
    <source>
        <dbReference type="NCBIfam" id="TIGR00839"/>
    </source>
</evidence>
<dbReference type="Proteomes" id="UP000273500">
    <property type="component" value="Unassembled WGS sequence"/>
</dbReference>
<dbReference type="EC" id="4.3.1.1" evidence="2 5"/>
<evidence type="ECO:0000256" key="1">
    <source>
        <dbReference type="ARBA" id="ARBA00005596"/>
    </source>
</evidence>
<dbReference type="Gene3D" id="1.10.40.30">
    <property type="entry name" value="Fumarase/aspartase (C-terminal domain)"/>
    <property type="match status" value="1"/>
</dbReference>
<dbReference type="PANTHER" id="PTHR42696">
    <property type="entry name" value="ASPARTATE AMMONIA-LYASE"/>
    <property type="match status" value="1"/>
</dbReference>
<dbReference type="InterPro" id="IPR024083">
    <property type="entry name" value="Fumarase/histidase_N"/>
</dbReference>
<dbReference type="PROSITE" id="PS00163">
    <property type="entry name" value="FUMARATE_LYASES"/>
    <property type="match status" value="1"/>
</dbReference>
<dbReference type="Pfam" id="PF00206">
    <property type="entry name" value="Lyase_1"/>
    <property type="match status" value="1"/>
</dbReference>
<feature type="domain" description="Fumarate lyase N-terminal" evidence="7">
    <location>
        <begin position="12"/>
        <end position="343"/>
    </location>
</feature>
<dbReference type="GO" id="GO:0005829">
    <property type="term" value="C:cytosol"/>
    <property type="evidence" value="ECO:0007669"/>
    <property type="project" value="TreeGrafter"/>
</dbReference>
<dbReference type="GO" id="GO:0008797">
    <property type="term" value="F:aspartate ammonia-lyase activity"/>
    <property type="evidence" value="ECO:0007669"/>
    <property type="project" value="UniProtKB-UniRule"/>
</dbReference>
<sequence>MSTSRLEHDFLGEREIPTDAYYGIQTLRALENFHITGIPLKVEPLFVQALAYVKKAAALANHELGVLPANIAQAIAQACDRVAAGEFDNQFLTDMIQGGAGTSVNMNANEVIANVALEIMGHQKGEYQFCHPNNHVNCSQSTNDAYPTAFRIALSNKLVGYSEVLGELADAFATKGVEFRNVLKMGRTQLQDAVPMSMGDEFRAFATNLREELLRIEDSRRLISEINMGATAIGTGVNAPHGYADLVTKYLRDITGLDLSLAGDLIEATYDTGAYVQLSGVLKRTAVKLSKICNDLRLLSSGPRCGINEINLPPLQPGSSIMPGKVNPVVPEVVNQTAFYVIGADLTVTMAAEGGQLQLNVMEPVISFALFTSISYMTNACRTLREKCVVGITANKEHAENLVRNSIGIVTQLNPVLGYEKSAEIAKEALKTGKSVHDIAVTERQLLTEDKWNEIFTFENLIRPDFIQ</sequence>
<dbReference type="InterPro" id="IPR004708">
    <property type="entry name" value="ApsA"/>
</dbReference>
<dbReference type="InterPro" id="IPR000362">
    <property type="entry name" value="Fumarate_lyase_fam"/>
</dbReference>
<evidence type="ECO:0000259" key="7">
    <source>
        <dbReference type="Pfam" id="PF00206"/>
    </source>
</evidence>
<evidence type="ECO:0000256" key="2">
    <source>
        <dbReference type="ARBA" id="ARBA00012992"/>
    </source>
</evidence>
<dbReference type="PRINTS" id="PR00145">
    <property type="entry name" value="ARGSUCLYASE"/>
</dbReference>
<dbReference type="GO" id="GO:0006099">
    <property type="term" value="P:tricarboxylic acid cycle"/>
    <property type="evidence" value="ECO:0007669"/>
    <property type="project" value="InterPro"/>
</dbReference>
<reference evidence="9 10" key="1">
    <citation type="submission" date="2018-12" db="EMBL/GenBank/DDBJ databases">
        <authorList>
            <person name="Feng G."/>
            <person name="Zhu H."/>
        </authorList>
    </citation>
    <scope>NUCLEOTIDE SEQUENCE [LARGE SCALE GENOMIC DNA]</scope>
    <source>
        <strain evidence="9 10">KCTC 12533</strain>
    </source>
</reference>
<dbReference type="Gene3D" id="1.20.200.10">
    <property type="entry name" value="Fumarase/aspartase (Central domain)"/>
    <property type="match status" value="1"/>
</dbReference>
<dbReference type="InterPro" id="IPR008948">
    <property type="entry name" value="L-Aspartase-like"/>
</dbReference>
<evidence type="ECO:0000313" key="9">
    <source>
        <dbReference type="EMBL" id="RSK46986.1"/>
    </source>
</evidence>
<dbReference type="NCBIfam" id="NF008909">
    <property type="entry name" value="PRK12273.1"/>
    <property type="match status" value="1"/>
</dbReference>
<keyword evidence="4 6" id="KW-0456">Lyase</keyword>
<dbReference type="PRINTS" id="PR00149">
    <property type="entry name" value="FUMRATELYASE"/>
</dbReference>
<dbReference type="NCBIfam" id="TIGR00839">
    <property type="entry name" value="aspA"/>
    <property type="match status" value="1"/>
</dbReference>
<dbReference type="OrthoDB" id="9802809at2"/>
<dbReference type="GO" id="GO:0006531">
    <property type="term" value="P:aspartate metabolic process"/>
    <property type="evidence" value="ECO:0007669"/>
    <property type="project" value="InterPro"/>
</dbReference>
<comment type="caution">
    <text evidence="9">The sequence shown here is derived from an EMBL/GenBank/DDBJ whole genome shotgun (WGS) entry which is preliminary data.</text>
</comment>
<dbReference type="InterPro" id="IPR022761">
    <property type="entry name" value="Fumarate_lyase_N"/>
</dbReference>
<comment type="catalytic activity">
    <reaction evidence="6">
        <text>L-aspartate = fumarate + NH4(+)</text>
        <dbReference type="Rhea" id="RHEA:16601"/>
        <dbReference type="ChEBI" id="CHEBI:28938"/>
        <dbReference type="ChEBI" id="CHEBI:29806"/>
        <dbReference type="ChEBI" id="CHEBI:29991"/>
        <dbReference type="EC" id="4.3.1.1"/>
    </reaction>
</comment>
<evidence type="ECO:0000256" key="3">
    <source>
        <dbReference type="ARBA" id="ARBA00016146"/>
    </source>
</evidence>
<dbReference type="SUPFAM" id="SSF48557">
    <property type="entry name" value="L-aspartase-like"/>
    <property type="match status" value="1"/>
</dbReference>
<dbReference type="PANTHER" id="PTHR42696:SF2">
    <property type="entry name" value="ASPARTATE AMMONIA-LYASE"/>
    <property type="match status" value="1"/>
</dbReference>
<keyword evidence="10" id="KW-1185">Reference proteome</keyword>
<dbReference type="Pfam" id="PF10415">
    <property type="entry name" value="FumaraseC_C"/>
    <property type="match status" value="1"/>
</dbReference>